<feature type="transmembrane region" description="Helical" evidence="1">
    <location>
        <begin position="15"/>
        <end position="40"/>
    </location>
</feature>
<keyword evidence="1" id="KW-1133">Transmembrane helix</keyword>
<dbReference type="Proteomes" id="UP000580910">
    <property type="component" value="Unassembled WGS sequence"/>
</dbReference>
<evidence type="ECO:0000313" key="3">
    <source>
        <dbReference type="Proteomes" id="UP000580910"/>
    </source>
</evidence>
<keyword evidence="1" id="KW-0812">Transmembrane</keyword>
<keyword evidence="3" id="KW-1185">Reference proteome</keyword>
<dbReference type="RefSeq" id="WP_281379872.1">
    <property type="nucleotide sequence ID" value="NZ_JACGXA010000001.1"/>
</dbReference>
<organism evidence="2 3">
    <name type="scientific">Nocardioides ginsengisegetis</name>
    <dbReference type="NCBI Taxonomy" id="661491"/>
    <lineage>
        <taxon>Bacteria</taxon>
        <taxon>Bacillati</taxon>
        <taxon>Actinomycetota</taxon>
        <taxon>Actinomycetes</taxon>
        <taxon>Propionibacteriales</taxon>
        <taxon>Nocardioidaceae</taxon>
        <taxon>Nocardioides</taxon>
    </lineage>
</organism>
<protein>
    <recommendedName>
        <fullName evidence="4">Cytochrome c oxidase subunit IIa family protein</fullName>
    </recommendedName>
</protein>
<dbReference type="EMBL" id="JACGXA010000001">
    <property type="protein sequence ID" value="MBA8805431.1"/>
    <property type="molecule type" value="Genomic_DNA"/>
</dbReference>
<name>A0A7W3J360_9ACTN</name>
<accession>A0A7W3J360</accession>
<sequence>MNDEETDYDGFDSVLSFLGLLIAGIVVFVAFLYGFFWLMFDSGN</sequence>
<evidence type="ECO:0000256" key="1">
    <source>
        <dbReference type="SAM" id="Phobius"/>
    </source>
</evidence>
<gene>
    <name evidence="2" type="ORF">FB382_003722</name>
</gene>
<keyword evidence="1" id="KW-0472">Membrane</keyword>
<proteinExistence type="predicted"/>
<reference evidence="2 3" key="1">
    <citation type="submission" date="2020-07" db="EMBL/GenBank/DDBJ databases">
        <title>Sequencing the genomes of 1000 actinobacteria strains.</title>
        <authorList>
            <person name="Klenk H.-P."/>
        </authorList>
    </citation>
    <scope>NUCLEOTIDE SEQUENCE [LARGE SCALE GENOMIC DNA]</scope>
    <source>
        <strain evidence="2 3">DSM 21349</strain>
    </source>
</reference>
<evidence type="ECO:0000313" key="2">
    <source>
        <dbReference type="EMBL" id="MBA8805431.1"/>
    </source>
</evidence>
<dbReference type="AlphaFoldDB" id="A0A7W3J360"/>
<evidence type="ECO:0008006" key="4">
    <source>
        <dbReference type="Google" id="ProtNLM"/>
    </source>
</evidence>
<comment type="caution">
    <text evidence="2">The sequence shown here is derived from an EMBL/GenBank/DDBJ whole genome shotgun (WGS) entry which is preliminary data.</text>
</comment>